<keyword evidence="3" id="KW-1185">Reference proteome</keyword>
<dbReference type="RefSeq" id="WP_311191328.1">
    <property type="nucleotide sequence ID" value="NZ_CP115541.1"/>
</dbReference>
<evidence type="ECO:0000313" key="3">
    <source>
        <dbReference type="Proteomes" id="UP001302072"/>
    </source>
</evidence>
<gene>
    <name evidence="2" type="ORF">PDM29_17555</name>
</gene>
<protein>
    <submittedName>
        <fullName evidence="2">Uncharacterized protein</fullName>
    </submittedName>
</protein>
<feature type="compositionally biased region" description="Basic and acidic residues" evidence="1">
    <location>
        <begin position="14"/>
        <end position="55"/>
    </location>
</feature>
<evidence type="ECO:0000313" key="2">
    <source>
        <dbReference type="EMBL" id="WNH52123.1"/>
    </source>
</evidence>
<dbReference type="Proteomes" id="UP001302072">
    <property type="component" value="Chromosome"/>
</dbReference>
<organism evidence="2 3">
    <name type="scientific">Stenotrophomonas oahuensis</name>
    <dbReference type="NCBI Taxonomy" id="3003271"/>
    <lineage>
        <taxon>Bacteria</taxon>
        <taxon>Pseudomonadati</taxon>
        <taxon>Pseudomonadota</taxon>
        <taxon>Gammaproteobacteria</taxon>
        <taxon>Lysobacterales</taxon>
        <taxon>Lysobacteraceae</taxon>
        <taxon>Stenotrophomonas</taxon>
    </lineage>
</organism>
<name>A0ABY9YMK2_9GAMM</name>
<sequence length="55" mass="6353">MNEKLPLNPGADVDDQKKAHTPDKLRNDEAKWKEKDMPDAEHTAEPDDYERPPKP</sequence>
<reference evidence="2 3" key="1">
    <citation type="submission" date="2022-12" db="EMBL/GenBank/DDBJ databases">
        <title>Two new species, Stenotrophomonas aracearum and Stenotrophomonas oahuensis, isolated from Anthurium (Araceae family) in Hawaii.</title>
        <authorList>
            <person name="Chunag S.C."/>
            <person name="Dobhal S."/>
            <person name="Alvarez A."/>
            <person name="Arif M."/>
        </authorList>
    </citation>
    <scope>NUCLEOTIDE SEQUENCE [LARGE SCALE GENOMIC DNA]</scope>
    <source>
        <strain evidence="2 3">A5586</strain>
    </source>
</reference>
<evidence type="ECO:0000256" key="1">
    <source>
        <dbReference type="SAM" id="MobiDB-lite"/>
    </source>
</evidence>
<accession>A0ABY9YMK2</accession>
<dbReference type="EMBL" id="CP115541">
    <property type="protein sequence ID" value="WNH52123.1"/>
    <property type="molecule type" value="Genomic_DNA"/>
</dbReference>
<proteinExistence type="predicted"/>
<feature type="region of interest" description="Disordered" evidence="1">
    <location>
        <begin position="1"/>
        <end position="55"/>
    </location>
</feature>